<evidence type="ECO:0000313" key="3">
    <source>
        <dbReference type="Proteomes" id="UP000018201"/>
    </source>
</evidence>
<protein>
    <submittedName>
        <fullName evidence="2">Uncharacterized protein</fullName>
    </submittedName>
</protein>
<keyword evidence="1" id="KW-0175">Coiled coil</keyword>
<dbReference type="OrthoDB" id="347109at2759"/>
<accession>U6GE19</accession>
<sequence>MEREANKLIQSLSSFYKNKEKSWSTAIPSGEAKEKCKDIWASLAHVKDTRKSAAEALTAKLNDALGEAEKAICEEAAARRQAEDVLSNMVSSLKEKTREDLKQIRRKREQTEEKILRLLEESC</sequence>
<dbReference type="VEuPathDB" id="ToxoDB:EPH_0047720"/>
<proteinExistence type="predicted"/>
<dbReference type="Proteomes" id="UP000018201">
    <property type="component" value="Unassembled WGS sequence"/>
</dbReference>
<dbReference type="EMBL" id="HG691502">
    <property type="protein sequence ID" value="CDI77558.1"/>
    <property type="molecule type" value="Genomic_DNA"/>
</dbReference>
<feature type="coiled-coil region" evidence="1">
    <location>
        <begin position="54"/>
        <end position="121"/>
    </location>
</feature>
<organism evidence="2 3">
    <name type="scientific">Eimeria praecox</name>
    <dbReference type="NCBI Taxonomy" id="51316"/>
    <lineage>
        <taxon>Eukaryota</taxon>
        <taxon>Sar</taxon>
        <taxon>Alveolata</taxon>
        <taxon>Apicomplexa</taxon>
        <taxon>Conoidasida</taxon>
        <taxon>Coccidia</taxon>
        <taxon>Eucoccidiorida</taxon>
        <taxon>Eimeriorina</taxon>
        <taxon>Eimeriidae</taxon>
        <taxon>Eimeria</taxon>
    </lineage>
</organism>
<keyword evidence="3" id="KW-1185">Reference proteome</keyword>
<gene>
    <name evidence="2" type="ORF">EPH_0047720</name>
</gene>
<reference evidence="2" key="1">
    <citation type="submission" date="2013-10" db="EMBL/GenBank/DDBJ databases">
        <title>Genomic analysis of the causative agents of coccidiosis in chickens.</title>
        <authorList>
            <person name="Reid A.J."/>
            <person name="Blake D."/>
            <person name="Billington K."/>
            <person name="Browne H."/>
            <person name="Dunn M."/>
            <person name="Hung S."/>
            <person name="Kawahara F."/>
            <person name="Miranda-Saavedra D."/>
            <person name="Mourier T."/>
            <person name="Nagra H."/>
            <person name="Otto T.D."/>
            <person name="Rawlings N."/>
            <person name="Sanchez A."/>
            <person name="Sanders M."/>
            <person name="Subramaniam C."/>
            <person name="Tay Y."/>
            <person name="Dear P."/>
            <person name="Doerig C."/>
            <person name="Gruber A."/>
            <person name="Parkinson J."/>
            <person name="Shirley M."/>
            <person name="Wan K.L."/>
            <person name="Berriman M."/>
            <person name="Tomley F."/>
            <person name="Pain A."/>
        </authorList>
    </citation>
    <scope>NUCLEOTIDE SEQUENCE [LARGE SCALE GENOMIC DNA]</scope>
    <source>
        <strain evidence="2">Houghton</strain>
    </source>
</reference>
<evidence type="ECO:0000256" key="1">
    <source>
        <dbReference type="SAM" id="Coils"/>
    </source>
</evidence>
<name>U6GE19_9EIME</name>
<reference evidence="2" key="2">
    <citation type="submission" date="2013-10" db="EMBL/GenBank/DDBJ databases">
        <authorList>
            <person name="Aslett M."/>
        </authorList>
    </citation>
    <scope>NUCLEOTIDE SEQUENCE [LARGE SCALE GENOMIC DNA]</scope>
    <source>
        <strain evidence="2">Houghton</strain>
    </source>
</reference>
<dbReference type="AlphaFoldDB" id="U6GE19"/>
<evidence type="ECO:0000313" key="2">
    <source>
        <dbReference type="EMBL" id="CDI77558.1"/>
    </source>
</evidence>